<dbReference type="GO" id="GO:0004497">
    <property type="term" value="F:monooxygenase activity"/>
    <property type="evidence" value="ECO:0007669"/>
    <property type="project" value="UniProtKB-KW"/>
</dbReference>
<evidence type="ECO:0000256" key="6">
    <source>
        <dbReference type="ARBA" id="ARBA00023033"/>
    </source>
</evidence>
<sequence>MTIPAPQKIKVLWFLPTHGDSRYLGTADGGRAVNLPYLRQIAQAADSLGYYGVLLPTGRSCEDSWIVAAALASQTEKLRFLVAVRPGLQSPTLAARMTATLDRLSGGRLLINVVTGGDPVENAGDGIHLSHSERYEVTREFLDIYKALLAGQTVNYESKHFRIVDGKLLFPALQENGPKLFFGGSSEAANAVAAKQVDKYLTWGEPPEQVRHKIEGVRRLAEAEGREVTFGIRLHVIVRETEAEAWQAADRLISKLDDATIARAQETFARMDSVGQRRMAELHGGRRDGLEISPNLWAGVGLVRGGAGTALVGDAETVAERIDEYRRIGIDTFILSGYPHLEEAYSFGERVLPLLPLDHPVAQPSAAANMGPFGETVGNDYRPAAEPIMPRPVLVTGG</sequence>
<dbReference type="CDD" id="cd01094">
    <property type="entry name" value="Alkanesulfonate_monoxygenase"/>
    <property type="match status" value="1"/>
</dbReference>
<dbReference type="InterPro" id="IPR011251">
    <property type="entry name" value="Luciferase-like_dom"/>
</dbReference>
<comment type="similarity">
    <text evidence="1 7">Belongs to the SsuD family.</text>
</comment>
<evidence type="ECO:0000256" key="4">
    <source>
        <dbReference type="ARBA" id="ARBA00022643"/>
    </source>
</evidence>
<reference evidence="10" key="1">
    <citation type="submission" date="2023-07" db="EMBL/GenBank/DDBJ databases">
        <title>Characterization of two Paracoccaceae strains isolated from Phycosphere and proposal of Xinfangfangia lacusdiani sp. nov.</title>
        <authorList>
            <person name="Deng Y."/>
            <person name="Zhang Y.Q."/>
        </authorList>
    </citation>
    <scope>NUCLEOTIDE SEQUENCE [LARGE SCALE GENOMIC DNA]</scope>
    <source>
        <strain evidence="10">CPCC 101403</strain>
    </source>
</reference>
<organism evidence="9 10">
    <name type="scientific">Paracoccus broussonetiae</name>
    <dbReference type="NCBI Taxonomy" id="3075834"/>
    <lineage>
        <taxon>Bacteria</taxon>
        <taxon>Pseudomonadati</taxon>
        <taxon>Pseudomonadota</taxon>
        <taxon>Alphaproteobacteria</taxon>
        <taxon>Rhodobacterales</taxon>
        <taxon>Paracoccaceae</taxon>
        <taxon>Paracoccus</taxon>
    </lineage>
</organism>
<dbReference type="InterPro" id="IPR019911">
    <property type="entry name" value="Alkanesulphonate_mOase_FMN-dep"/>
</dbReference>
<dbReference type="NCBIfam" id="TIGR03565">
    <property type="entry name" value="alk_sulf_monoox"/>
    <property type="match status" value="1"/>
</dbReference>
<feature type="domain" description="Luciferase-like" evidence="8">
    <location>
        <begin position="10"/>
        <end position="331"/>
    </location>
</feature>
<keyword evidence="6 7" id="KW-0503">Monooxygenase</keyword>
<dbReference type="EC" id="1.14.14.5" evidence="2 7"/>
<dbReference type="PANTHER" id="PTHR42847:SF4">
    <property type="entry name" value="ALKANESULFONATE MONOOXYGENASE-RELATED"/>
    <property type="match status" value="1"/>
</dbReference>
<dbReference type="EMBL" id="JAVRQI010000016">
    <property type="protein sequence ID" value="MDT1063980.1"/>
    <property type="molecule type" value="Genomic_DNA"/>
</dbReference>
<keyword evidence="4 7" id="KW-0288">FMN</keyword>
<keyword evidence="5 7" id="KW-0560">Oxidoreductase</keyword>
<dbReference type="Proteomes" id="UP001251085">
    <property type="component" value="Unassembled WGS sequence"/>
</dbReference>
<name>A0ABU3EKM8_9RHOB</name>
<keyword evidence="3 7" id="KW-0285">Flavoprotein</keyword>
<keyword evidence="10" id="KW-1185">Reference proteome</keyword>
<evidence type="ECO:0000256" key="5">
    <source>
        <dbReference type="ARBA" id="ARBA00023002"/>
    </source>
</evidence>
<comment type="catalytic activity">
    <reaction evidence="7">
        <text>an alkanesulfonate + FMNH2 + O2 = an aldehyde + FMN + sulfite + H2O + 2 H(+)</text>
        <dbReference type="Rhea" id="RHEA:23064"/>
        <dbReference type="ChEBI" id="CHEBI:15377"/>
        <dbReference type="ChEBI" id="CHEBI:15378"/>
        <dbReference type="ChEBI" id="CHEBI:15379"/>
        <dbReference type="ChEBI" id="CHEBI:17359"/>
        <dbReference type="ChEBI" id="CHEBI:17478"/>
        <dbReference type="ChEBI" id="CHEBI:57618"/>
        <dbReference type="ChEBI" id="CHEBI:58210"/>
        <dbReference type="ChEBI" id="CHEBI:134249"/>
        <dbReference type="EC" id="1.14.14.5"/>
    </reaction>
</comment>
<dbReference type="Pfam" id="PF00296">
    <property type="entry name" value="Bac_luciferase"/>
    <property type="match status" value="1"/>
</dbReference>
<dbReference type="HAMAP" id="MF_01229">
    <property type="entry name" value="Alkanesulf_monooxygen"/>
    <property type="match status" value="1"/>
</dbReference>
<evidence type="ECO:0000313" key="9">
    <source>
        <dbReference type="EMBL" id="MDT1063980.1"/>
    </source>
</evidence>
<proteinExistence type="inferred from homology"/>
<protein>
    <recommendedName>
        <fullName evidence="2 7">Alkanesulfonate monooxygenase</fullName>
        <ecNumber evidence="2 7">1.14.14.5</ecNumber>
    </recommendedName>
    <alternativeName>
        <fullName evidence="7">FMNH2-dependent aliphatic sulfonate monooxygenase</fullName>
    </alternativeName>
</protein>
<evidence type="ECO:0000256" key="7">
    <source>
        <dbReference type="HAMAP-Rule" id="MF_01229"/>
    </source>
</evidence>
<evidence type="ECO:0000313" key="10">
    <source>
        <dbReference type="Proteomes" id="UP001251085"/>
    </source>
</evidence>
<dbReference type="InterPro" id="IPR036661">
    <property type="entry name" value="Luciferase-like_sf"/>
</dbReference>
<evidence type="ECO:0000256" key="3">
    <source>
        <dbReference type="ARBA" id="ARBA00022630"/>
    </source>
</evidence>
<evidence type="ECO:0000256" key="1">
    <source>
        <dbReference type="ARBA" id="ARBA00007044"/>
    </source>
</evidence>
<evidence type="ECO:0000259" key="8">
    <source>
        <dbReference type="Pfam" id="PF00296"/>
    </source>
</evidence>
<accession>A0ABU3EKM8</accession>
<comment type="caution">
    <text evidence="9">The sequence shown here is derived from an EMBL/GenBank/DDBJ whole genome shotgun (WGS) entry which is preliminary data.</text>
</comment>
<comment type="function">
    <text evidence="7">Catalyzes the desulfonation of aliphatic sulfonates.</text>
</comment>
<dbReference type="PANTHER" id="PTHR42847">
    <property type="entry name" value="ALKANESULFONATE MONOOXYGENASE"/>
    <property type="match status" value="1"/>
</dbReference>
<gene>
    <name evidence="7 9" type="primary">ssuD</name>
    <name evidence="9" type="ORF">RM190_19115</name>
</gene>
<dbReference type="NCBIfam" id="NF001939">
    <property type="entry name" value="PRK00719.1"/>
    <property type="match status" value="1"/>
</dbReference>
<evidence type="ECO:0000256" key="2">
    <source>
        <dbReference type="ARBA" id="ARBA00012113"/>
    </source>
</evidence>
<dbReference type="InterPro" id="IPR050172">
    <property type="entry name" value="SsuD_RutA_monooxygenase"/>
</dbReference>
<dbReference type="Gene3D" id="3.20.20.30">
    <property type="entry name" value="Luciferase-like domain"/>
    <property type="match status" value="1"/>
</dbReference>
<dbReference type="SUPFAM" id="SSF51679">
    <property type="entry name" value="Bacterial luciferase-like"/>
    <property type="match status" value="1"/>
</dbReference>